<dbReference type="Pfam" id="PF04055">
    <property type="entry name" value="Radical_SAM"/>
    <property type="match status" value="1"/>
</dbReference>
<evidence type="ECO:0000256" key="4">
    <source>
        <dbReference type="ARBA" id="ARBA00023014"/>
    </source>
</evidence>
<dbReference type="SUPFAM" id="SSF102114">
    <property type="entry name" value="Radical SAM enzymes"/>
    <property type="match status" value="1"/>
</dbReference>
<keyword evidence="1 5" id="KW-0949">S-adenosyl-L-methionine</keyword>
<dbReference type="PANTHER" id="PTHR43075">
    <property type="entry name" value="FORMATE LYASE ACTIVATING ENZYME, PUTATIVE (AFU_ORTHOLOGUE AFUA_2G15630)-RELATED"/>
    <property type="match status" value="1"/>
</dbReference>
<evidence type="ECO:0000313" key="7">
    <source>
        <dbReference type="EMBL" id="BBU21696.1"/>
    </source>
</evidence>
<dbReference type="Proteomes" id="UP000464624">
    <property type="component" value="Chromosome"/>
</dbReference>
<keyword evidence="2 5" id="KW-0479">Metal-binding</keyword>
<evidence type="ECO:0000256" key="5">
    <source>
        <dbReference type="PIRSR" id="PIRSR004869-50"/>
    </source>
</evidence>
<dbReference type="InterPro" id="IPR058240">
    <property type="entry name" value="rSAM_sf"/>
</dbReference>
<feature type="binding site" evidence="5">
    <location>
        <position position="92"/>
    </location>
    <ligand>
        <name>[4Fe-4S] cluster</name>
        <dbReference type="ChEBI" id="CHEBI:49883"/>
        <note>4Fe-4S-S-AdoMet</note>
    </ligand>
</feature>
<dbReference type="EMBL" id="AP022314">
    <property type="protein sequence ID" value="BBU21696.1"/>
    <property type="molecule type" value="Genomic_DNA"/>
</dbReference>
<comment type="cofactor">
    <cofactor evidence="5">
        <name>[4Fe-4S] cluster</name>
        <dbReference type="ChEBI" id="CHEBI:49883"/>
    </cofactor>
    <text evidence="5">Binds 1 [4Fe-4S] cluster. The cluster is coordinated with 3 cysteines and an exchangeable S-adenosyl-L-methionine.</text>
</comment>
<dbReference type="GO" id="GO:0003824">
    <property type="term" value="F:catalytic activity"/>
    <property type="evidence" value="ECO:0007669"/>
    <property type="project" value="InterPro"/>
</dbReference>
<name>A0AAD1M0S2_MYCXE</name>
<dbReference type="RefSeq" id="WP_085197254.1">
    <property type="nucleotide sequence ID" value="NZ_AP022314.1"/>
</dbReference>
<feature type="binding site" evidence="5">
    <location>
        <position position="88"/>
    </location>
    <ligand>
        <name>[4Fe-4S] cluster</name>
        <dbReference type="ChEBI" id="CHEBI:49883"/>
        <note>4Fe-4S-S-AdoMet</note>
    </ligand>
</feature>
<evidence type="ECO:0000313" key="8">
    <source>
        <dbReference type="Proteomes" id="UP000464624"/>
    </source>
</evidence>
<evidence type="ECO:0000256" key="3">
    <source>
        <dbReference type="ARBA" id="ARBA00023004"/>
    </source>
</evidence>
<dbReference type="InterPro" id="IPR040085">
    <property type="entry name" value="MJ0674-like"/>
</dbReference>
<keyword evidence="3 5" id="KW-0408">Iron</keyword>
<dbReference type="GO" id="GO:0046872">
    <property type="term" value="F:metal ion binding"/>
    <property type="evidence" value="ECO:0007669"/>
    <property type="project" value="UniProtKB-KW"/>
</dbReference>
<dbReference type="SFLD" id="SFLDG01099">
    <property type="entry name" value="Uncharacterised_Radical_SAM_Su"/>
    <property type="match status" value="1"/>
</dbReference>
<dbReference type="InterPro" id="IPR007197">
    <property type="entry name" value="rSAM"/>
</dbReference>
<evidence type="ECO:0000256" key="1">
    <source>
        <dbReference type="ARBA" id="ARBA00022691"/>
    </source>
</evidence>
<evidence type="ECO:0000259" key="6">
    <source>
        <dbReference type="Pfam" id="PF04055"/>
    </source>
</evidence>
<sequence>MDSDRPSPGYLSLGADEISRRALQARVLLGPDRCRVCPRLCRVDRLHDVKGLCHIGRSAVVASYFAHFGEENCLRGWNGSGTIFFSGCNLRCVFCQNHDISWEVRGEQVTPQRLARMMLELQQKGCHNINFVTPEHVVPQILEALPYALDAGLRLPIVYNTSAYDSLDGLALMDGIIDIYMPDAKVWTRDRARRLLRMPDYPEAMRATIPEMARQVGQLVVDDDGLAVRGLLVRHLVMPGMFDETAEILRWIASTLGPDTYVDLMAQYYPAGLVGRRDARDPYPEINRCLHQNEYLRAVQLADELGLRRLDQRSVASGYLLTT</sequence>
<evidence type="ECO:0000256" key="2">
    <source>
        <dbReference type="ARBA" id="ARBA00022723"/>
    </source>
</evidence>
<dbReference type="PANTHER" id="PTHR43075:SF1">
    <property type="entry name" value="FORMATE LYASE ACTIVATING ENZYME, PUTATIVE (AFU_ORTHOLOGUE AFUA_2G15630)-RELATED"/>
    <property type="match status" value="1"/>
</dbReference>
<dbReference type="SFLD" id="SFLDS00029">
    <property type="entry name" value="Radical_SAM"/>
    <property type="match status" value="1"/>
</dbReference>
<dbReference type="PIRSF" id="PIRSF004869">
    <property type="entry name" value="PflX_prd"/>
    <property type="match status" value="1"/>
</dbReference>
<dbReference type="GO" id="GO:0051536">
    <property type="term" value="F:iron-sulfur cluster binding"/>
    <property type="evidence" value="ECO:0007669"/>
    <property type="project" value="UniProtKB-KW"/>
</dbReference>
<feature type="binding site" evidence="5">
    <location>
        <position position="95"/>
    </location>
    <ligand>
        <name>[4Fe-4S] cluster</name>
        <dbReference type="ChEBI" id="CHEBI:49883"/>
        <note>4Fe-4S-S-AdoMet</note>
    </ligand>
</feature>
<dbReference type="Gene3D" id="3.20.20.70">
    <property type="entry name" value="Aldolase class I"/>
    <property type="match status" value="1"/>
</dbReference>
<proteinExistence type="predicted"/>
<organism evidence="7 8">
    <name type="scientific">Mycobacterium xenopi</name>
    <dbReference type="NCBI Taxonomy" id="1789"/>
    <lineage>
        <taxon>Bacteria</taxon>
        <taxon>Bacillati</taxon>
        <taxon>Actinomycetota</taxon>
        <taxon>Actinomycetes</taxon>
        <taxon>Mycobacteriales</taxon>
        <taxon>Mycobacteriaceae</taxon>
        <taxon>Mycobacterium</taxon>
    </lineage>
</organism>
<dbReference type="InterPro" id="IPR016431">
    <property type="entry name" value="Pyrv-formate_lyase-activ_prd"/>
</dbReference>
<accession>A0AAD1M0S2</accession>
<gene>
    <name evidence="7" type="ORF">MYXE_14850</name>
</gene>
<protein>
    <submittedName>
        <fullName evidence="7">Radical SAM protein</fullName>
    </submittedName>
</protein>
<reference evidence="7 8" key="1">
    <citation type="submission" date="2019-12" db="EMBL/GenBank/DDBJ databases">
        <title>Complete genome sequence of Mycolicibacterium xenopi str. JCM15661T.</title>
        <authorList>
            <person name="Yoshida M."/>
            <person name="Fukano H."/>
            <person name="Asakura T."/>
            <person name="Hoshino Y."/>
        </authorList>
    </citation>
    <scope>NUCLEOTIDE SEQUENCE [LARGE SCALE GENOMIC DNA]</scope>
    <source>
        <strain evidence="7 8">JCM 15661T</strain>
    </source>
</reference>
<dbReference type="AlphaFoldDB" id="A0AAD1M0S2"/>
<dbReference type="InterPro" id="IPR013785">
    <property type="entry name" value="Aldolase_TIM"/>
</dbReference>
<feature type="domain" description="Radical SAM core" evidence="6">
    <location>
        <begin position="83"/>
        <end position="252"/>
    </location>
</feature>
<keyword evidence="4 5" id="KW-0411">Iron-sulfur</keyword>
<dbReference type="KEGG" id="mxe:MYXE_14850"/>